<gene>
    <name evidence="9" type="ORF">H9703_05850</name>
</gene>
<feature type="transmembrane region" description="Helical" evidence="7">
    <location>
        <begin position="125"/>
        <end position="146"/>
    </location>
</feature>
<reference evidence="9" key="1">
    <citation type="journal article" date="2021" name="PeerJ">
        <title>Extensive microbial diversity within the chicken gut microbiome revealed by metagenomics and culture.</title>
        <authorList>
            <person name="Gilroy R."/>
            <person name="Ravi A."/>
            <person name="Getino M."/>
            <person name="Pursley I."/>
            <person name="Horton D.L."/>
            <person name="Alikhan N.F."/>
            <person name="Baker D."/>
            <person name="Gharbi K."/>
            <person name="Hall N."/>
            <person name="Watson M."/>
            <person name="Adriaenssens E.M."/>
            <person name="Foster-Nyarko E."/>
            <person name="Jarju S."/>
            <person name="Secka A."/>
            <person name="Antonio M."/>
            <person name="Oren A."/>
            <person name="Chaudhuri R.R."/>
            <person name="La Ragione R."/>
            <person name="Hildebrand F."/>
            <person name="Pallen M.J."/>
        </authorList>
    </citation>
    <scope>NUCLEOTIDE SEQUENCE</scope>
    <source>
        <strain evidence="9">ChiSjej5B23-2810</strain>
    </source>
</reference>
<feature type="transmembrane region" description="Helical" evidence="7">
    <location>
        <begin position="183"/>
        <end position="204"/>
    </location>
</feature>
<evidence type="ECO:0000256" key="7">
    <source>
        <dbReference type="SAM" id="Phobius"/>
    </source>
</evidence>
<comment type="caution">
    <text evidence="9">The sequence shown here is derived from an EMBL/GenBank/DDBJ whole genome shotgun (WGS) entry which is preliminary data.</text>
</comment>
<feature type="transmembrane region" description="Helical" evidence="7">
    <location>
        <begin position="256"/>
        <end position="273"/>
    </location>
</feature>
<feature type="transmembrane region" description="Helical" evidence="7">
    <location>
        <begin position="30"/>
        <end position="47"/>
    </location>
</feature>
<name>A0A9D2P952_9FIRM</name>
<keyword evidence="2" id="KW-1003">Cell membrane</keyword>
<dbReference type="EMBL" id="DWWN01000040">
    <property type="protein sequence ID" value="HJC45641.1"/>
    <property type="molecule type" value="Genomic_DNA"/>
</dbReference>
<proteinExistence type="predicted"/>
<keyword evidence="5 7" id="KW-1133">Transmembrane helix</keyword>
<evidence type="ECO:0000313" key="10">
    <source>
        <dbReference type="Proteomes" id="UP000823906"/>
    </source>
</evidence>
<evidence type="ECO:0000256" key="4">
    <source>
        <dbReference type="ARBA" id="ARBA00022801"/>
    </source>
</evidence>
<keyword evidence="3 7" id="KW-0812">Transmembrane</keyword>
<protein>
    <submittedName>
        <fullName evidence="9">Phosphatase PAP2 family protein</fullName>
    </submittedName>
</protein>
<evidence type="ECO:0000256" key="5">
    <source>
        <dbReference type="ARBA" id="ARBA00022989"/>
    </source>
</evidence>
<dbReference type="GO" id="GO:0005886">
    <property type="term" value="C:plasma membrane"/>
    <property type="evidence" value="ECO:0007669"/>
    <property type="project" value="UniProtKB-SubCell"/>
</dbReference>
<comment type="subcellular location">
    <subcellularLocation>
        <location evidence="1">Cell membrane</location>
        <topology evidence="1">Multi-pass membrane protein</topology>
    </subcellularLocation>
</comment>
<feature type="transmembrane region" description="Helical" evidence="7">
    <location>
        <begin position="152"/>
        <end position="171"/>
    </location>
</feature>
<dbReference type="AlphaFoldDB" id="A0A9D2P952"/>
<reference evidence="9" key="2">
    <citation type="submission" date="2021-04" db="EMBL/GenBank/DDBJ databases">
        <authorList>
            <person name="Gilroy R."/>
        </authorList>
    </citation>
    <scope>NUCLEOTIDE SEQUENCE</scope>
    <source>
        <strain evidence="9">ChiSjej5B23-2810</strain>
    </source>
</reference>
<feature type="domain" description="Phosphatidic acid phosphatase type 2/haloperoxidase" evidence="8">
    <location>
        <begin position="51"/>
        <end position="165"/>
    </location>
</feature>
<keyword evidence="4" id="KW-0378">Hydrolase</keyword>
<feature type="transmembrane region" description="Helical" evidence="7">
    <location>
        <begin position="224"/>
        <end position="244"/>
    </location>
</feature>
<evidence type="ECO:0000256" key="6">
    <source>
        <dbReference type="ARBA" id="ARBA00023136"/>
    </source>
</evidence>
<evidence type="ECO:0000256" key="1">
    <source>
        <dbReference type="ARBA" id="ARBA00004651"/>
    </source>
</evidence>
<dbReference type="Pfam" id="PF01569">
    <property type="entry name" value="PAP2"/>
    <property type="match status" value="1"/>
</dbReference>
<dbReference type="SMART" id="SM00014">
    <property type="entry name" value="acidPPc"/>
    <property type="match status" value="1"/>
</dbReference>
<accession>A0A9D2P952</accession>
<sequence length="315" mass="34457">MDIEYLLLLQRLREAAGAVLTPLMELVSELAASSVTIGAAAFIFWAVDRHFGGFLMLNYVGSSLLTQIVKLTACVYRPWVRDSRVHPVITALDTATGYSFPSGHTQSATAIYGSVGLWYGRKRRWLAVLMVVMILLTAFSRNYLGVHTPQDVLAGMALTGGYLWLNGKVAARLERQPGFDKTVAAVGTAAALAAVVWFSCKSYPLDYVDGALLVDPEAMMEDGFMAAGMVFGFYPGWLIERRWLRFSTAQRSAGQYLLAAAALVPMLLIYKLLPGLLAGLTGPLWAEFLSCALLAFYVMALVPALICRLQKRQKA</sequence>
<dbReference type="SUPFAM" id="SSF48317">
    <property type="entry name" value="Acid phosphatase/Vanadium-dependent haloperoxidase"/>
    <property type="match status" value="1"/>
</dbReference>
<organism evidence="9 10">
    <name type="scientific">Candidatus Faecalibacterium faecigallinarum</name>
    <dbReference type="NCBI Taxonomy" id="2838577"/>
    <lineage>
        <taxon>Bacteria</taxon>
        <taxon>Bacillati</taxon>
        <taxon>Bacillota</taxon>
        <taxon>Clostridia</taxon>
        <taxon>Eubacteriales</taxon>
        <taxon>Oscillospiraceae</taxon>
        <taxon>Faecalibacterium</taxon>
    </lineage>
</organism>
<dbReference type="InterPro" id="IPR036938">
    <property type="entry name" value="PAP2/HPO_sf"/>
</dbReference>
<dbReference type="Gene3D" id="1.20.144.10">
    <property type="entry name" value="Phosphatidic acid phosphatase type 2/haloperoxidase"/>
    <property type="match status" value="1"/>
</dbReference>
<evidence type="ECO:0000313" key="9">
    <source>
        <dbReference type="EMBL" id="HJC45641.1"/>
    </source>
</evidence>
<dbReference type="GO" id="GO:0016787">
    <property type="term" value="F:hydrolase activity"/>
    <property type="evidence" value="ECO:0007669"/>
    <property type="project" value="UniProtKB-KW"/>
</dbReference>
<dbReference type="InterPro" id="IPR000326">
    <property type="entry name" value="PAP2/HPO"/>
</dbReference>
<evidence type="ECO:0000259" key="8">
    <source>
        <dbReference type="SMART" id="SM00014"/>
    </source>
</evidence>
<feature type="transmembrane region" description="Helical" evidence="7">
    <location>
        <begin position="285"/>
        <end position="306"/>
    </location>
</feature>
<dbReference type="Proteomes" id="UP000823906">
    <property type="component" value="Unassembled WGS sequence"/>
</dbReference>
<dbReference type="PANTHER" id="PTHR14969">
    <property type="entry name" value="SPHINGOSINE-1-PHOSPHATE PHOSPHOHYDROLASE"/>
    <property type="match status" value="1"/>
</dbReference>
<keyword evidence="6 7" id="KW-0472">Membrane</keyword>
<dbReference type="PANTHER" id="PTHR14969:SF62">
    <property type="entry name" value="DECAPRENYLPHOSPHORYL-5-PHOSPHORIBOSE PHOSPHATASE RV3807C-RELATED"/>
    <property type="match status" value="1"/>
</dbReference>
<evidence type="ECO:0000256" key="3">
    <source>
        <dbReference type="ARBA" id="ARBA00022692"/>
    </source>
</evidence>
<evidence type="ECO:0000256" key="2">
    <source>
        <dbReference type="ARBA" id="ARBA00022475"/>
    </source>
</evidence>